<dbReference type="Proteomes" id="UP000306192">
    <property type="component" value="Unassembled WGS sequence"/>
</dbReference>
<evidence type="ECO:0000313" key="2">
    <source>
        <dbReference type="Proteomes" id="UP000306192"/>
    </source>
</evidence>
<keyword evidence="2" id="KW-1185">Reference proteome</keyword>
<comment type="caution">
    <text evidence="1">The sequence shown here is derived from an EMBL/GenBank/DDBJ whole genome shotgun (WGS) entry which is preliminary data.</text>
</comment>
<dbReference type="AlphaFoldDB" id="A0A4T2C7R6"/>
<dbReference type="EMBL" id="QYRT01000004">
    <property type="protein sequence ID" value="TIH40180.1"/>
    <property type="molecule type" value="Genomic_DNA"/>
</dbReference>
<reference evidence="1 2" key="1">
    <citation type="journal article" date="2019" name="Microorganisms">
        <title>Systematic Affiliation and Genome Analysis of Subtercola vilae DB165(T) with Particular Emphasis on Cold Adaptation of an Isolate from a High-Altitude Cold Volcano Lake.</title>
        <authorList>
            <person name="Villalobos A.S."/>
            <person name="Wiese J."/>
            <person name="Imhoff J.F."/>
            <person name="Dorador C."/>
            <person name="Keller A."/>
            <person name="Hentschel U."/>
        </authorList>
    </citation>
    <scope>NUCLEOTIDE SEQUENCE [LARGE SCALE GENOMIC DNA]</scope>
    <source>
        <strain evidence="1 2">DB165</strain>
    </source>
</reference>
<dbReference type="RefSeq" id="WP_136640818.1">
    <property type="nucleotide sequence ID" value="NZ_QYRT01000004.1"/>
</dbReference>
<sequence length="143" mass="16542">MTALTSHHNLFADIVSIDIEPNAFHRPLAGLHSSVFAAYGRELFIRQFGNAEDKELHQTWKSPFIADRCTFAQLVNREDRRPYESIVSREYRNRLVVGGKNIDRRIVGEALYGQGYERMRRQVDRGFIIEIFENKALREASAS</sequence>
<protein>
    <submittedName>
        <fullName evidence="1">Uncharacterized protein</fullName>
    </submittedName>
</protein>
<organism evidence="1 2">
    <name type="scientific">Subtercola vilae</name>
    <dbReference type="NCBI Taxonomy" id="2056433"/>
    <lineage>
        <taxon>Bacteria</taxon>
        <taxon>Bacillati</taxon>
        <taxon>Actinomycetota</taxon>
        <taxon>Actinomycetes</taxon>
        <taxon>Micrococcales</taxon>
        <taxon>Microbacteriaceae</taxon>
        <taxon>Subtercola</taxon>
    </lineage>
</organism>
<name>A0A4T2C7R6_9MICO</name>
<proteinExistence type="predicted"/>
<gene>
    <name evidence="1" type="ORF">D4765_03440</name>
</gene>
<accession>A0A4T2C7R6</accession>
<evidence type="ECO:0000313" key="1">
    <source>
        <dbReference type="EMBL" id="TIH40180.1"/>
    </source>
</evidence>